<evidence type="ECO:0000256" key="16">
    <source>
        <dbReference type="ARBA" id="ARBA00023180"/>
    </source>
</evidence>
<dbReference type="Proteomes" id="UP001206925">
    <property type="component" value="Unassembled WGS sequence"/>
</dbReference>
<comment type="subcellular location">
    <subcellularLocation>
        <location evidence="1">Cell membrane</location>
        <topology evidence="1">Single-pass type I membrane protein</topology>
    </subcellularLocation>
</comment>
<dbReference type="InterPro" id="IPR000719">
    <property type="entry name" value="Prot_kinase_dom"/>
</dbReference>
<dbReference type="SMART" id="SM00220">
    <property type="entry name" value="S_TKc"/>
    <property type="match status" value="1"/>
</dbReference>
<keyword evidence="8 18" id="KW-0812">Transmembrane</keyword>
<dbReference type="InterPro" id="IPR017441">
    <property type="entry name" value="Protein_kinase_ATP_BS"/>
</dbReference>
<keyword evidence="21" id="KW-1185">Reference proteome</keyword>
<evidence type="ECO:0000256" key="8">
    <source>
        <dbReference type="ARBA" id="ARBA00022692"/>
    </source>
</evidence>
<evidence type="ECO:0000256" key="17">
    <source>
        <dbReference type="PROSITE-ProRule" id="PRU10141"/>
    </source>
</evidence>
<evidence type="ECO:0000256" key="10">
    <source>
        <dbReference type="ARBA" id="ARBA00022737"/>
    </source>
</evidence>
<keyword evidence="12" id="KW-0418">Kinase</keyword>
<dbReference type="InterPro" id="IPR008271">
    <property type="entry name" value="Ser/Thr_kinase_AS"/>
</dbReference>
<dbReference type="InterPro" id="IPR032675">
    <property type="entry name" value="LRR_dom_sf"/>
</dbReference>
<evidence type="ECO:0000256" key="5">
    <source>
        <dbReference type="ARBA" id="ARBA00022527"/>
    </source>
</evidence>
<dbReference type="Gene3D" id="3.30.200.20">
    <property type="entry name" value="Phosphorylase Kinase, domain 1"/>
    <property type="match status" value="1"/>
</dbReference>
<keyword evidence="11 17" id="KW-0547">Nucleotide-binding</keyword>
<dbReference type="Pfam" id="PF13855">
    <property type="entry name" value="LRR_8"/>
    <property type="match status" value="1"/>
</dbReference>
<evidence type="ECO:0000256" key="13">
    <source>
        <dbReference type="ARBA" id="ARBA00022840"/>
    </source>
</evidence>
<keyword evidence="10" id="KW-0677">Repeat</keyword>
<evidence type="ECO:0000256" key="3">
    <source>
        <dbReference type="ARBA" id="ARBA00012513"/>
    </source>
</evidence>
<name>A0AAD5GQG5_AMBAR</name>
<dbReference type="SMART" id="SM00369">
    <property type="entry name" value="LRR_TYP"/>
    <property type="match status" value="6"/>
</dbReference>
<evidence type="ECO:0000256" key="12">
    <source>
        <dbReference type="ARBA" id="ARBA00022777"/>
    </source>
</evidence>
<dbReference type="Pfam" id="PF00069">
    <property type="entry name" value="Pkinase"/>
    <property type="match status" value="1"/>
</dbReference>
<dbReference type="Gene3D" id="1.10.510.10">
    <property type="entry name" value="Transferase(Phosphotransferase) domain 1"/>
    <property type="match status" value="1"/>
</dbReference>
<dbReference type="FunFam" id="3.80.10.10:FF:000215">
    <property type="entry name" value="Receptor-like protein kinase HSL1"/>
    <property type="match status" value="1"/>
</dbReference>
<dbReference type="GO" id="GO:0004674">
    <property type="term" value="F:protein serine/threonine kinase activity"/>
    <property type="evidence" value="ECO:0007669"/>
    <property type="project" value="UniProtKB-KW"/>
</dbReference>
<comment type="similarity">
    <text evidence="2">Belongs to the protein kinase superfamily. Ser/Thr protein kinase family.</text>
</comment>
<keyword evidence="15 18" id="KW-0472">Membrane</keyword>
<dbReference type="FunFam" id="3.80.10.10:FF:000453">
    <property type="entry name" value="Leucine-rich receptor-like protein kinase family protein"/>
    <property type="match status" value="1"/>
</dbReference>
<dbReference type="EC" id="2.7.11.1" evidence="3"/>
<protein>
    <recommendedName>
        <fullName evidence="3">non-specific serine/threonine protein kinase</fullName>
        <ecNumber evidence="3">2.7.11.1</ecNumber>
    </recommendedName>
</protein>
<dbReference type="InterPro" id="IPR001611">
    <property type="entry name" value="Leu-rich_rpt"/>
</dbReference>
<evidence type="ECO:0000256" key="7">
    <source>
        <dbReference type="ARBA" id="ARBA00022679"/>
    </source>
</evidence>
<evidence type="ECO:0000256" key="18">
    <source>
        <dbReference type="SAM" id="Phobius"/>
    </source>
</evidence>
<dbReference type="GO" id="GO:0033612">
    <property type="term" value="F:receptor serine/threonine kinase binding"/>
    <property type="evidence" value="ECO:0007669"/>
    <property type="project" value="TreeGrafter"/>
</dbReference>
<evidence type="ECO:0000256" key="9">
    <source>
        <dbReference type="ARBA" id="ARBA00022729"/>
    </source>
</evidence>
<dbReference type="Pfam" id="PF23598">
    <property type="entry name" value="LRR_14"/>
    <property type="match status" value="1"/>
</dbReference>
<dbReference type="Pfam" id="PF00560">
    <property type="entry name" value="LRR_1"/>
    <property type="match status" value="2"/>
</dbReference>
<reference evidence="20" key="1">
    <citation type="submission" date="2022-06" db="EMBL/GenBank/DDBJ databases">
        <title>Uncovering the hologenomic basis of an extraordinary plant invasion.</title>
        <authorList>
            <person name="Bieker V.C."/>
            <person name="Martin M.D."/>
            <person name="Gilbert T."/>
            <person name="Hodgins K."/>
            <person name="Battlay P."/>
            <person name="Petersen B."/>
            <person name="Wilson J."/>
        </authorList>
    </citation>
    <scope>NUCLEOTIDE SEQUENCE</scope>
    <source>
        <strain evidence="20">AA19_3_7</strain>
        <tissue evidence="20">Leaf</tissue>
    </source>
</reference>
<evidence type="ECO:0000313" key="21">
    <source>
        <dbReference type="Proteomes" id="UP001206925"/>
    </source>
</evidence>
<keyword evidence="6" id="KW-0433">Leucine-rich repeat</keyword>
<dbReference type="PROSITE" id="PS50011">
    <property type="entry name" value="PROTEIN_KINASE_DOM"/>
    <property type="match status" value="1"/>
</dbReference>
<dbReference type="SUPFAM" id="SSF52058">
    <property type="entry name" value="L domain-like"/>
    <property type="match status" value="2"/>
</dbReference>
<feature type="transmembrane region" description="Helical" evidence="18">
    <location>
        <begin position="39"/>
        <end position="57"/>
    </location>
</feature>
<dbReference type="GO" id="GO:0005524">
    <property type="term" value="F:ATP binding"/>
    <property type="evidence" value="ECO:0007669"/>
    <property type="project" value="UniProtKB-UniRule"/>
</dbReference>
<dbReference type="SUPFAM" id="SSF56112">
    <property type="entry name" value="Protein kinase-like (PK-like)"/>
    <property type="match status" value="1"/>
</dbReference>
<keyword evidence="9" id="KW-0732">Signal</keyword>
<evidence type="ECO:0000256" key="11">
    <source>
        <dbReference type="ARBA" id="ARBA00022741"/>
    </source>
</evidence>
<sequence>MQQASYKTTTLIFLPNDNFTLIKSSKMTKTPFSPSSRQIITTNLLIILLLSVTGIFFRPTSGSSINPEVNALLDFKSHFEDPFNYLDSWTNTDSPCQFFGIRCDNRSGRVIEISINYKSLTGKISPAISTLQSLKTLVIPSNFISGELPATLVNCINLKILNVSSNNMTGKVPDLSKLTNLEILDLSDNYFTGKLPSWVGSLTRLTSLGLGDNDFDPGSIPENIGNLKNLNWLYLHGCQLTGEIPDSIFGLKQLGTLDLSSNKISGEFPVGITTMISLWKIELFENQLTGVIPPEINNLILLQEFDVSKNMLYGELPPEIGDLKNLTVFQCNTNRFTGELPVGFGDMKYLKGFSIYRNNFSGEFPENFARFAPLVEIDISENIFSGGLPRFLCDSGKLQRLLAVDNNFSGELPESYGKCKSLLRFRVNHNQLSGNVPDELWALPNVDMLDLSDNKFAGEISPAIGVSVSLTQLLLYNNGFSGSVPSEIGELTRLEKLDLSNNKFSGEIPSKIGDLKQLSYLHLEHNVFSGSIPVEIGECGKLVDLNLAGNVLTGNIPDSLGDVSSLNALNLSQNRLSGVIPDKLRRLRLSSIDLSANRLSGRVPSDLLNMGGDYAFAGNDKLCANEGSSHRVNSGLEICDDKQHRREINKSRLLMFCLIILSLLVVLGGLMYGSYKNIKARREKADTKYGFDEEKGTGNPKWKLENFHQVEFDVDELCDLDEEKLIGVGGTGKVYRVESKRSGLTVAVKQLGKGNKLQVMTAEIGILGKIRHRNILKLYACLVKGNSSFLVFEHMVNGNLYEALGRVVKNEQPELDWVQRYKIACGAAKGIAYLHHDCTPAILHRDIKSSNILLDKDFEAKIADFGVARIADDECLGSDSNCFVGTHGYIAPELAYTLKVTEKSDVYSFGVVLLELVTGKRAIEAEYGEGKDIVYWALSNLNNNENILKLLDPKLISNETNDLADDMKRVLKIALLCTTKLPNLRPSMREVVKMLTDADPCNGSSPRDNRIKFEKGLV</sequence>
<dbReference type="GO" id="GO:0009791">
    <property type="term" value="P:post-embryonic development"/>
    <property type="evidence" value="ECO:0007669"/>
    <property type="project" value="UniProtKB-ARBA"/>
</dbReference>
<feature type="binding site" evidence="17">
    <location>
        <position position="749"/>
    </location>
    <ligand>
        <name>ATP</name>
        <dbReference type="ChEBI" id="CHEBI:30616"/>
    </ligand>
</feature>
<gene>
    <name evidence="20" type="ORF">M8C21_003877</name>
</gene>
<dbReference type="InterPro" id="IPR055414">
    <property type="entry name" value="LRR_R13L4/SHOC2-like"/>
</dbReference>
<keyword evidence="16" id="KW-0325">Glycoprotein</keyword>
<dbReference type="PANTHER" id="PTHR48056">
    <property type="entry name" value="LRR RECEPTOR-LIKE SERINE/THREONINE-PROTEIN KINASE-RELATED"/>
    <property type="match status" value="1"/>
</dbReference>
<dbReference type="GO" id="GO:0051707">
    <property type="term" value="P:response to other organism"/>
    <property type="evidence" value="ECO:0007669"/>
    <property type="project" value="UniProtKB-ARBA"/>
</dbReference>
<dbReference type="GO" id="GO:0006952">
    <property type="term" value="P:defense response"/>
    <property type="evidence" value="ECO:0007669"/>
    <property type="project" value="UniProtKB-ARBA"/>
</dbReference>
<evidence type="ECO:0000256" key="6">
    <source>
        <dbReference type="ARBA" id="ARBA00022614"/>
    </source>
</evidence>
<dbReference type="PROSITE" id="PS00108">
    <property type="entry name" value="PROTEIN_KINASE_ST"/>
    <property type="match status" value="1"/>
</dbReference>
<evidence type="ECO:0000256" key="15">
    <source>
        <dbReference type="ARBA" id="ARBA00023136"/>
    </source>
</evidence>
<dbReference type="EMBL" id="JAMZMK010005937">
    <property type="protein sequence ID" value="KAI7751285.1"/>
    <property type="molecule type" value="Genomic_DNA"/>
</dbReference>
<keyword evidence="7" id="KW-0808">Transferase</keyword>
<proteinExistence type="inferred from homology"/>
<feature type="transmembrane region" description="Helical" evidence="18">
    <location>
        <begin position="653"/>
        <end position="675"/>
    </location>
</feature>
<dbReference type="Pfam" id="PF08263">
    <property type="entry name" value="LRRNT_2"/>
    <property type="match status" value="1"/>
</dbReference>
<evidence type="ECO:0000313" key="20">
    <source>
        <dbReference type="EMBL" id="KAI7751285.1"/>
    </source>
</evidence>
<dbReference type="GO" id="GO:0005886">
    <property type="term" value="C:plasma membrane"/>
    <property type="evidence" value="ECO:0007669"/>
    <property type="project" value="UniProtKB-SubCell"/>
</dbReference>
<dbReference type="PROSITE" id="PS51450">
    <property type="entry name" value="LRR"/>
    <property type="match status" value="1"/>
</dbReference>
<feature type="domain" description="Protein kinase" evidence="19">
    <location>
        <begin position="720"/>
        <end position="1002"/>
    </location>
</feature>
<comment type="caution">
    <text evidence="20">The sequence shown here is derived from an EMBL/GenBank/DDBJ whole genome shotgun (WGS) entry which is preliminary data.</text>
</comment>
<keyword evidence="14 18" id="KW-1133">Transmembrane helix</keyword>
<organism evidence="20 21">
    <name type="scientific">Ambrosia artemisiifolia</name>
    <name type="common">Common ragweed</name>
    <dbReference type="NCBI Taxonomy" id="4212"/>
    <lineage>
        <taxon>Eukaryota</taxon>
        <taxon>Viridiplantae</taxon>
        <taxon>Streptophyta</taxon>
        <taxon>Embryophyta</taxon>
        <taxon>Tracheophyta</taxon>
        <taxon>Spermatophyta</taxon>
        <taxon>Magnoliopsida</taxon>
        <taxon>eudicotyledons</taxon>
        <taxon>Gunneridae</taxon>
        <taxon>Pentapetalae</taxon>
        <taxon>asterids</taxon>
        <taxon>campanulids</taxon>
        <taxon>Asterales</taxon>
        <taxon>Asteraceae</taxon>
        <taxon>Asteroideae</taxon>
        <taxon>Heliantheae alliance</taxon>
        <taxon>Heliantheae</taxon>
        <taxon>Ambrosia</taxon>
    </lineage>
</organism>
<dbReference type="PANTHER" id="PTHR48056:SF20">
    <property type="entry name" value="PROTEIN KINASE DOMAIN-CONTAINING PROTEIN"/>
    <property type="match status" value="1"/>
</dbReference>
<evidence type="ECO:0000256" key="4">
    <source>
        <dbReference type="ARBA" id="ARBA00022475"/>
    </source>
</evidence>
<dbReference type="InterPro" id="IPR011009">
    <property type="entry name" value="Kinase-like_dom_sf"/>
</dbReference>
<evidence type="ECO:0000259" key="19">
    <source>
        <dbReference type="PROSITE" id="PS50011"/>
    </source>
</evidence>
<dbReference type="FunFam" id="3.80.10.10:FF:000234">
    <property type="entry name" value="Probable inactive receptor kinase RLK902"/>
    <property type="match status" value="1"/>
</dbReference>
<dbReference type="FunFam" id="1.10.510.10:FF:000365">
    <property type="entry name" value="Leucine-rich repeat receptor-like serine/threonine-protein kinase At1g17230"/>
    <property type="match status" value="1"/>
</dbReference>
<dbReference type="InterPro" id="IPR013210">
    <property type="entry name" value="LRR_N_plant-typ"/>
</dbReference>
<dbReference type="Gene3D" id="3.80.10.10">
    <property type="entry name" value="Ribonuclease Inhibitor"/>
    <property type="match status" value="4"/>
</dbReference>
<dbReference type="PROSITE" id="PS00107">
    <property type="entry name" value="PROTEIN_KINASE_ATP"/>
    <property type="match status" value="1"/>
</dbReference>
<keyword evidence="13 17" id="KW-0067">ATP-binding</keyword>
<keyword evidence="4" id="KW-1003">Cell membrane</keyword>
<evidence type="ECO:0000256" key="2">
    <source>
        <dbReference type="ARBA" id="ARBA00008684"/>
    </source>
</evidence>
<accession>A0AAD5GQG5</accession>
<dbReference type="InterPro" id="IPR003591">
    <property type="entry name" value="Leu-rich_rpt_typical-subtyp"/>
</dbReference>
<dbReference type="AlphaFoldDB" id="A0AAD5GQG5"/>
<keyword evidence="5" id="KW-0723">Serine/threonine-protein kinase</keyword>
<dbReference type="InterPro" id="IPR050647">
    <property type="entry name" value="Plant_LRR-RLKs"/>
</dbReference>
<evidence type="ECO:0000256" key="14">
    <source>
        <dbReference type="ARBA" id="ARBA00022989"/>
    </source>
</evidence>
<evidence type="ECO:0000256" key="1">
    <source>
        <dbReference type="ARBA" id="ARBA00004251"/>
    </source>
</evidence>